<gene>
    <name evidence="4" type="ORF">QSV35_00205</name>
</gene>
<feature type="chain" id="PRO_5045683573" evidence="2">
    <location>
        <begin position="34"/>
        <end position="534"/>
    </location>
</feature>
<evidence type="ECO:0000313" key="5">
    <source>
        <dbReference type="Proteomes" id="UP001235064"/>
    </source>
</evidence>
<keyword evidence="2" id="KW-0732">Signal</keyword>
<keyword evidence="5" id="KW-1185">Reference proteome</keyword>
<comment type="caution">
    <text evidence="4">The sequence shown here is derived from an EMBL/GenBank/DDBJ whole genome shotgun (WGS) entry which is preliminary data.</text>
</comment>
<dbReference type="InterPro" id="IPR025442">
    <property type="entry name" value="DUF4185"/>
</dbReference>
<dbReference type="EMBL" id="JASXSZ010000001">
    <property type="protein sequence ID" value="MDL9977741.1"/>
    <property type="molecule type" value="Genomic_DNA"/>
</dbReference>
<feature type="region of interest" description="Disordered" evidence="1">
    <location>
        <begin position="34"/>
        <end position="56"/>
    </location>
</feature>
<dbReference type="Pfam" id="PF13810">
    <property type="entry name" value="DUF4185"/>
    <property type="match status" value="1"/>
</dbReference>
<dbReference type="PROSITE" id="PS51318">
    <property type="entry name" value="TAT"/>
    <property type="match status" value="1"/>
</dbReference>
<evidence type="ECO:0000313" key="4">
    <source>
        <dbReference type="EMBL" id="MDL9977741.1"/>
    </source>
</evidence>
<evidence type="ECO:0000256" key="2">
    <source>
        <dbReference type="SAM" id="SignalP"/>
    </source>
</evidence>
<proteinExistence type="predicted"/>
<feature type="signal peptide" evidence="2">
    <location>
        <begin position="1"/>
        <end position="33"/>
    </location>
</feature>
<dbReference type="Gene3D" id="2.60.120.260">
    <property type="entry name" value="Galactose-binding domain-like"/>
    <property type="match status" value="1"/>
</dbReference>
<name>A0ABT7MTG3_9MICO</name>
<evidence type="ECO:0000256" key="1">
    <source>
        <dbReference type="SAM" id="MobiDB-lite"/>
    </source>
</evidence>
<reference evidence="4 5" key="1">
    <citation type="submission" date="2023-06" db="EMBL/GenBank/DDBJ databases">
        <title>Microbacterium sp. nov., isolated from a waste landfill.</title>
        <authorList>
            <person name="Wen W."/>
        </authorList>
    </citation>
    <scope>NUCLEOTIDE SEQUENCE [LARGE SCALE GENOMIC DNA]</scope>
    <source>
        <strain evidence="4 5">ASV49</strain>
    </source>
</reference>
<accession>A0ABT7MTG3</accession>
<dbReference type="RefSeq" id="WP_286285505.1">
    <property type="nucleotide sequence ID" value="NZ_JASXSZ010000001.1"/>
</dbReference>
<dbReference type="Proteomes" id="UP001235064">
    <property type="component" value="Unassembled WGS sequence"/>
</dbReference>
<organism evidence="4 5">
    <name type="scientific">Microbacterium candidum</name>
    <dbReference type="NCBI Taxonomy" id="3041922"/>
    <lineage>
        <taxon>Bacteria</taxon>
        <taxon>Bacillati</taxon>
        <taxon>Actinomycetota</taxon>
        <taxon>Actinomycetes</taxon>
        <taxon>Micrococcales</taxon>
        <taxon>Microbacteriaceae</taxon>
        <taxon>Microbacterium</taxon>
    </lineage>
</organism>
<sequence>MTPHRRRVLTITAAATAAVALCAVTTMSAQARAGDASTERTAEVPAPAAQPSVWQPGAHTPVTVVQKLTGPDAPNNTWGRWDIKATDLGIMWDDGQGRVLTAFGDTFGNAWTGPGGGSGPNGDWRSNVLTRSSSHDLADGMLFESAPQSPQGIAKQLIPSKKINGDEITTIPTAGISVGKRQYMGFMSVKQWGPPGVWDTNYAGIAYSDDDGENWTVSDTKWENTPAGDDPFQMQAYAEKGGQIYVFGTQNGRNGPASVARVPAQKLLDKSAYRYWDGTGWNKSEAAAKPIVDTPTSELSVQYDAYSGRYLMMTLMGPDIVLRTAVNPEGPWSDPQTVASAADYPALYGGYFHPWNKDGVIYFTMSQWSPYNVYLMRMQIDRQGNIVNPNLVNNASFERGVPMGDGTNGTWACTPNCGIDTAPASAFTGDHNAFVRFNSGWRNVWQNVDVQPNMTYQLTGYIRTSVNSDAGYFGARTTDGKVISEAHFVSVGPWTRFTVDFDSGANSTVQVYGGVWTNSGDIWMQLDDVAVIKK</sequence>
<protein>
    <submittedName>
        <fullName evidence="4">DUF4185 domain-containing protein</fullName>
    </submittedName>
</protein>
<evidence type="ECO:0000259" key="3">
    <source>
        <dbReference type="Pfam" id="PF13810"/>
    </source>
</evidence>
<feature type="domain" description="DUF4185" evidence="3">
    <location>
        <begin position="73"/>
        <end position="377"/>
    </location>
</feature>
<dbReference type="InterPro" id="IPR006311">
    <property type="entry name" value="TAT_signal"/>
</dbReference>